<dbReference type="EMBL" id="BIMW01000073">
    <property type="protein sequence ID" value="GCE93433.1"/>
    <property type="molecule type" value="Genomic_DNA"/>
</dbReference>
<dbReference type="Proteomes" id="UP000326169">
    <property type="component" value="Unassembled WGS sequence"/>
</dbReference>
<sequence length="33" mass="3945">MFINAEKLYLSAVNFHQQHETNRENLGFPRLQV</sequence>
<name>A0A5M3T199_LIMPL</name>
<protein>
    <recommendedName>
        <fullName evidence="3">Transposase</fullName>
    </recommendedName>
</protein>
<evidence type="ECO:0008006" key="3">
    <source>
        <dbReference type="Google" id="ProtNLM"/>
    </source>
</evidence>
<reference evidence="1 2" key="1">
    <citation type="journal article" date="2019" name="J Genomics">
        <title>The Draft Genome of a Hydrogen-producing Cyanobacterium, Arthrospira platensis NIES-46.</title>
        <authorList>
            <person name="Suzuki S."/>
            <person name="Yamaguchi H."/>
            <person name="Kawachi M."/>
        </authorList>
    </citation>
    <scope>NUCLEOTIDE SEQUENCE [LARGE SCALE GENOMIC DNA]</scope>
    <source>
        <strain evidence="1 2">NIES-46</strain>
    </source>
</reference>
<evidence type="ECO:0000313" key="2">
    <source>
        <dbReference type="Proteomes" id="UP000326169"/>
    </source>
</evidence>
<evidence type="ECO:0000313" key="1">
    <source>
        <dbReference type="EMBL" id="GCE93433.1"/>
    </source>
</evidence>
<comment type="caution">
    <text evidence="1">The sequence shown here is derived from an EMBL/GenBank/DDBJ whole genome shotgun (WGS) entry which is preliminary data.</text>
</comment>
<keyword evidence="2" id="KW-1185">Reference proteome</keyword>
<organism evidence="1 2">
    <name type="scientific">Limnospira platensis NIES-46</name>
    <dbReference type="NCBI Taxonomy" id="1236695"/>
    <lineage>
        <taxon>Bacteria</taxon>
        <taxon>Bacillati</taxon>
        <taxon>Cyanobacteriota</taxon>
        <taxon>Cyanophyceae</taxon>
        <taxon>Oscillatoriophycideae</taxon>
        <taxon>Oscillatoriales</taxon>
        <taxon>Sirenicapillariaceae</taxon>
        <taxon>Limnospira</taxon>
    </lineage>
</organism>
<proteinExistence type="predicted"/>
<accession>A0A5M3T199</accession>
<gene>
    <name evidence="1" type="ORF">NIES46_14830</name>
</gene>